<proteinExistence type="predicted"/>
<sequence length="528" mass="58885">MVPHDYHFVRDEILTPMPTTRGMEAQSTATDTERDHSLSGETEDDLLEEIGESYGEEHLPGHEGLIRSLSKEDLRELDPLSKNGGTSDSEESSIGSGSPAGDSTMNNGFWISSSEGLDTDTTRSGQSSPKTKPNLIRHPSQEPMLPYRSLLVPGKGNTLKSGVFAPPSLMDPKKTEEPPNDFAMEDYMIRFTRPRVGQELGIEELKCPRRSQGTFTDSFGFVFPEGLRRFKMSFPDFDGAPAQEQVYTIQQQTNLLSESLRLLYIGTAANPEEARKQPVEDTTALLQPIMKALCRMVQDDIDSHKYGAEYKLLKGVPFMNIEYFTAESGKRPTVRFTSEKLPPAMLLANSVDPTSLKVNVQSPKKGHPLYVVKNKDYSVAFVAHNSRLRVNAMSCPGDRHTKKISFAKKSAKPALMPAEWKQFDQLKSLGALEFSIIGDAERKVIEAAIRWVYAGLPHMVEEPTVAKKKQRRSLNGDTANGMFIQTFCRSQLVPEEDEQSKDSEPKKKTGSFHAGKMFKRLLSRPSSD</sequence>
<protein>
    <submittedName>
        <fullName evidence="2">Uncharacterized protein</fullName>
    </submittedName>
</protein>
<name>A0A7J6PJP3_PEROL</name>
<comment type="caution">
    <text evidence="2">The sequence shown here is derived from an EMBL/GenBank/DDBJ whole genome shotgun (WGS) entry which is preliminary data.</text>
</comment>
<evidence type="ECO:0000256" key="1">
    <source>
        <dbReference type="SAM" id="MobiDB-lite"/>
    </source>
</evidence>
<evidence type="ECO:0000313" key="3">
    <source>
        <dbReference type="Proteomes" id="UP000541610"/>
    </source>
</evidence>
<feature type="compositionally biased region" description="Acidic residues" evidence="1">
    <location>
        <begin position="41"/>
        <end position="51"/>
    </location>
</feature>
<feature type="compositionally biased region" description="Polar residues" evidence="1">
    <location>
        <begin position="101"/>
        <end position="116"/>
    </location>
</feature>
<dbReference type="AlphaFoldDB" id="A0A7J6PJP3"/>
<feature type="compositionally biased region" description="Low complexity" evidence="1">
    <location>
        <begin position="84"/>
        <end position="97"/>
    </location>
</feature>
<dbReference type="EMBL" id="JABANP010000011">
    <property type="protein sequence ID" value="KAF4696375.1"/>
    <property type="molecule type" value="Genomic_DNA"/>
</dbReference>
<accession>A0A7J6PJP3</accession>
<feature type="compositionally biased region" description="Polar residues" evidence="1">
    <location>
        <begin position="122"/>
        <end position="131"/>
    </location>
</feature>
<evidence type="ECO:0000313" key="2">
    <source>
        <dbReference type="EMBL" id="KAF4696375.1"/>
    </source>
</evidence>
<dbReference type="Proteomes" id="UP000541610">
    <property type="component" value="Unassembled WGS sequence"/>
</dbReference>
<organism evidence="2 3">
    <name type="scientific">Perkinsus olseni</name>
    <name type="common">Perkinsus atlanticus</name>
    <dbReference type="NCBI Taxonomy" id="32597"/>
    <lineage>
        <taxon>Eukaryota</taxon>
        <taxon>Sar</taxon>
        <taxon>Alveolata</taxon>
        <taxon>Perkinsozoa</taxon>
        <taxon>Perkinsea</taxon>
        <taxon>Perkinsida</taxon>
        <taxon>Perkinsidae</taxon>
        <taxon>Perkinsus</taxon>
    </lineage>
</organism>
<reference evidence="2 3" key="1">
    <citation type="submission" date="2020-04" db="EMBL/GenBank/DDBJ databases">
        <title>Perkinsus olseni comparative genomics.</title>
        <authorList>
            <person name="Bogema D.R."/>
        </authorList>
    </citation>
    <scope>NUCLEOTIDE SEQUENCE [LARGE SCALE GENOMIC DNA]</scope>
    <source>
        <strain evidence="2">00978-12</strain>
    </source>
</reference>
<dbReference type="OrthoDB" id="10320403at2759"/>
<feature type="region of interest" description="Disordered" evidence="1">
    <location>
        <begin position="77"/>
        <end position="143"/>
    </location>
</feature>
<feature type="region of interest" description="Disordered" evidence="1">
    <location>
        <begin position="15"/>
        <end position="62"/>
    </location>
</feature>
<gene>
    <name evidence="2" type="ORF">FOZ60_000826</name>
</gene>
<feature type="region of interest" description="Disordered" evidence="1">
    <location>
        <begin position="493"/>
        <end position="528"/>
    </location>
</feature>